<dbReference type="GO" id="GO:0007155">
    <property type="term" value="P:cell adhesion"/>
    <property type="evidence" value="ECO:0007669"/>
    <property type="project" value="InterPro"/>
</dbReference>
<organism evidence="8 9">
    <name type="scientific">Stygiobacter electus</name>
    <dbReference type="NCBI Taxonomy" id="3032292"/>
    <lineage>
        <taxon>Bacteria</taxon>
        <taxon>Pseudomonadati</taxon>
        <taxon>Ignavibacteriota</taxon>
        <taxon>Ignavibacteria</taxon>
        <taxon>Ignavibacteriales</taxon>
        <taxon>Melioribacteraceae</taxon>
        <taxon>Stygiobacter</taxon>
    </lineage>
</organism>
<keyword evidence="8" id="KW-0966">Cell projection</keyword>
<keyword evidence="8" id="KW-0282">Flagellum</keyword>
<evidence type="ECO:0000259" key="7">
    <source>
        <dbReference type="Pfam" id="PF07195"/>
    </source>
</evidence>
<name>A0AAE3TC82_9BACT</name>
<dbReference type="EMBL" id="JARGDL010000003">
    <property type="protein sequence ID" value="MDF1611206.1"/>
    <property type="molecule type" value="Genomic_DNA"/>
</dbReference>
<gene>
    <name evidence="8" type="primary">fliD</name>
    <name evidence="8" type="ORF">P0M35_03525</name>
</gene>
<keyword evidence="9" id="KW-1185">Reference proteome</keyword>
<comment type="similarity">
    <text evidence="1 5">Belongs to the FliD family.</text>
</comment>
<keyword evidence="4 5" id="KW-0975">Bacterial flagellum</keyword>
<comment type="caution">
    <text evidence="8">The sequence shown here is derived from an EMBL/GenBank/DDBJ whole genome shotgun (WGS) entry which is preliminary data.</text>
</comment>
<comment type="subcellular location">
    <subcellularLocation>
        <location evidence="5">Secreted</location>
    </subcellularLocation>
    <subcellularLocation>
        <location evidence="5">Bacterial flagellum</location>
    </subcellularLocation>
</comment>
<keyword evidence="3" id="KW-0175">Coiled coil</keyword>
<comment type="subunit">
    <text evidence="2 5">Homopentamer.</text>
</comment>
<accession>A0AAE3TC82</accession>
<reference evidence="8" key="1">
    <citation type="submission" date="2023-03" db="EMBL/GenBank/DDBJ databases">
        <title>Stygiobacter electus gen. nov., sp. nov., facultatively anaerobic thermotolerant bacterium of the class Ignavibacteria from a well of Yessentuki mineral water deposit.</title>
        <authorList>
            <person name="Podosokorskaya O.A."/>
            <person name="Elcheninov A.G."/>
            <person name="Petrova N.F."/>
            <person name="Zavarzina D.G."/>
            <person name="Kublanov I.V."/>
            <person name="Merkel A.Y."/>
        </authorList>
    </citation>
    <scope>NUCLEOTIDE SEQUENCE</scope>
    <source>
        <strain evidence="8">09-Me</strain>
    </source>
</reference>
<dbReference type="Proteomes" id="UP001221302">
    <property type="component" value="Unassembled WGS sequence"/>
</dbReference>
<evidence type="ECO:0000259" key="6">
    <source>
        <dbReference type="Pfam" id="PF02465"/>
    </source>
</evidence>
<keyword evidence="5" id="KW-0964">Secreted</keyword>
<dbReference type="PANTHER" id="PTHR30288:SF0">
    <property type="entry name" value="FLAGELLAR HOOK-ASSOCIATED PROTEIN 2"/>
    <property type="match status" value="1"/>
</dbReference>
<dbReference type="PANTHER" id="PTHR30288">
    <property type="entry name" value="FLAGELLAR CAP/ASSEMBLY PROTEIN FLID"/>
    <property type="match status" value="1"/>
</dbReference>
<dbReference type="InterPro" id="IPR003481">
    <property type="entry name" value="FliD_N"/>
</dbReference>
<dbReference type="GO" id="GO:0071973">
    <property type="term" value="P:bacterial-type flagellum-dependent cell motility"/>
    <property type="evidence" value="ECO:0007669"/>
    <property type="project" value="TreeGrafter"/>
</dbReference>
<dbReference type="Pfam" id="PF07195">
    <property type="entry name" value="FliD_C"/>
    <property type="match status" value="1"/>
</dbReference>
<proteinExistence type="inferred from homology"/>
<evidence type="ECO:0000256" key="3">
    <source>
        <dbReference type="ARBA" id="ARBA00023054"/>
    </source>
</evidence>
<dbReference type="RefSeq" id="WP_321534973.1">
    <property type="nucleotide sequence ID" value="NZ_JARGDL010000003.1"/>
</dbReference>
<evidence type="ECO:0000256" key="2">
    <source>
        <dbReference type="ARBA" id="ARBA00011255"/>
    </source>
</evidence>
<dbReference type="InterPro" id="IPR010809">
    <property type="entry name" value="FliD_C"/>
</dbReference>
<dbReference type="AlphaFoldDB" id="A0AAE3TC82"/>
<sequence>MAYDLLTTSGINNLVNNFKSSEYQKRINPLSSKKSYYQSIDNAYSVISTKLSSLSSVLSSLKSTDSSSVFSAMKATSSNTSFVDVAASSTAAVSSNSIRVNQLAKSDLVLSQDLSSSSASTVITTAGTHSFVITSGDGNGGSYTSKVDVTFDASDFTSGTITNQALMTKIQNAINSDKAIINSTSVNKNSSISAGSFILNLNGTETTISYSAGTYDQVLDSVVSQINSLSGITAEKVADGTDNYKLKITVTDSSKYITIGNDVSGTLITDLGISSGGVKEVGASGFFNASTFSPASGLSQFSITAKNSGYDYRITSLADNTGSSALTAIGLNLGSTRTSFVQNTSGTDTAGYVYATSQLNSKFEFNGVQVERNSNTISDLISGVTISLKSVMQSTDTDVNIAVNKDTTSAKTKIEDFISKFNDLYSYLKTNLSNTKTTRGGLVGDATASSLRNLLSNAAYKIVDGIDTDKINTLTKIGITFNIDTGLSINNSSLLETSLSEKPDQVAALFNSTNGIATSLYDNISGYLGSTGYIQTSRNNLNTSITSINDRITSAQTLIDKQSEALRSSYIKMQMQLVAVLNLQNSFSSYLSTFNTTV</sequence>
<evidence type="ECO:0000313" key="8">
    <source>
        <dbReference type="EMBL" id="MDF1611206.1"/>
    </source>
</evidence>
<keyword evidence="8" id="KW-0969">Cilium</keyword>
<feature type="domain" description="Flagellar hook-associated protein 2 C-terminal" evidence="7">
    <location>
        <begin position="360"/>
        <end position="574"/>
    </location>
</feature>
<dbReference type="Pfam" id="PF02465">
    <property type="entry name" value="FliD_N"/>
    <property type="match status" value="1"/>
</dbReference>
<comment type="function">
    <text evidence="5">Required for morphogenesis and for the elongation of the flagellar filament by facilitating polymerization of the flagellin monomers at the tip of growing filament. Forms a capping structure, which prevents flagellin subunits (transported through the central channel of the flagellum) from leaking out without polymerization at the distal end.</text>
</comment>
<evidence type="ECO:0000313" key="9">
    <source>
        <dbReference type="Proteomes" id="UP001221302"/>
    </source>
</evidence>
<dbReference type="GO" id="GO:0005576">
    <property type="term" value="C:extracellular region"/>
    <property type="evidence" value="ECO:0007669"/>
    <property type="project" value="UniProtKB-SubCell"/>
</dbReference>
<evidence type="ECO:0000256" key="5">
    <source>
        <dbReference type="RuleBase" id="RU362066"/>
    </source>
</evidence>
<dbReference type="GO" id="GO:0009421">
    <property type="term" value="C:bacterial-type flagellum filament cap"/>
    <property type="evidence" value="ECO:0007669"/>
    <property type="project" value="InterPro"/>
</dbReference>
<protein>
    <recommendedName>
        <fullName evidence="5">Flagellar hook-associated protein 2</fullName>
        <shortName evidence="5">HAP2</shortName>
    </recommendedName>
    <alternativeName>
        <fullName evidence="5">Flagellar cap protein</fullName>
    </alternativeName>
</protein>
<evidence type="ECO:0000256" key="1">
    <source>
        <dbReference type="ARBA" id="ARBA00009764"/>
    </source>
</evidence>
<dbReference type="InterPro" id="IPR040026">
    <property type="entry name" value="FliD"/>
</dbReference>
<evidence type="ECO:0000256" key="4">
    <source>
        <dbReference type="ARBA" id="ARBA00023143"/>
    </source>
</evidence>
<dbReference type="GO" id="GO:0009424">
    <property type="term" value="C:bacterial-type flagellum hook"/>
    <property type="evidence" value="ECO:0007669"/>
    <property type="project" value="UniProtKB-UniRule"/>
</dbReference>
<feature type="domain" description="Flagellar hook-associated protein 2 N-terminal" evidence="6">
    <location>
        <begin position="11"/>
        <end position="107"/>
    </location>
</feature>